<dbReference type="InterPro" id="IPR037123">
    <property type="entry name" value="PRibGlycinamide_synth_C_sf"/>
</dbReference>
<gene>
    <name evidence="12" type="primary">purD</name>
    <name evidence="15" type="ORF">CQA53_03950</name>
</gene>
<evidence type="ECO:0000256" key="10">
    <source>
        <dbReference type="ARBA" id="ARBA00042242"/>
    </source>
</evidence>
<dbReference type="InterPro" id="IPR000115">
    <property type="entry name" value="PRibGlycinamide_synth"/>
</dbReference>
<dbReference type="PANTHER" id="PTHR43472:SF1">
    <property type="entry name" value="PHOSPHORIBOSYLAMINE--GLYCINE LIGASE, CHLOROPLASTIC"/>
    <property type="match status" value="1"/>
</dbReference>
<dbReference type="SMART" id="SM01209">
    <property type="entry name" value="GARS_A"/>
    <property type="match status" value="1"/>
</dbReference>
<keyword evidence="6 13" id="KW-0547">Nucleotide-binding</keyword>
<dbReference type="InterPro" id="IPR020559">
    <property type="entry name" value="PRibGlycinamide_synth_CS"/>
</dbReference>
<dbReference type="PROSITE" id="PS00184">
    <property type="entry name" value="GARS"/>
    <property type="match status" value="1"/>
</dbReference>
<dbReference type="InterPro" id="IPR016185">
    <property type="entry name" value="PreATP-grasp_dom_sf"/>
</dbReference>
<comment type="catalytic activity">
    <reaction evidence="12">
        <text>5-phospho-beta-D-ribosylamine + glycine + ATP = N(1)-(5-phospho-beta-D-ribosyl)glycinamide + ADP + phosphate + H(+)</text>
        <dbReference type="Rhea" id="RHEA:17453"/>
        <dbReference type="ChEBI" id="CHEBI:15378"/>
        <dbReference type="ChEBI" id="CHEBI:30616"/>
        <dbReference type="ChEBI" id="CHEBI:43474"/>
        <dbReference type="ChEBI" id="CHEBI:57305"/>
        <dbReference type="ChEBI" id="CHEBI:58681"/>
        <dbReference type="ChEBI" id="CHEBI:143788"/>
        <dbReference type="ChEBI" id="CHEBI:456216"/>
        <dbReference type="EC" id="6.3.4.13"/>
    </reaction>
</comment>
<dbReference type="EMBL" id="NXLQ01000005">
    <property type="protein sequence ID" value="RDU66379.1"/>
    <property type="molecule type" value="Genomic_DNA"/>
</dbReference>
<dbReference type="PANTHER" id="PTHR43472">
    <property type="entry name" value="PHOSPHORIBOSYLAMINE--GLYCINE LIGASE"/>
    <property type="match status" value="1"/>
</dbReference>
<evidence type="ECO:0000256" key="4">
    <source>
        <dbReference type="ARBA" id="ARBA00013255"/>
    </source>
</evidence>
<dbReference type="UniPathway" id="UPA00074">
    <property type="reaction ID" value="UER00125"/>
</dbReference>
<dbReference type="NCBIfam" id="TIGR00877">
    <property type="entry name" value="purD"/>
    <property type="match status" value="1"/>
</dbReference>
<dbReference type="SUPFAM" id="SSF56059">
    <property type="entry name" value="Glutathione synthetase ATP-binding domain-like"/>
    <property type="match status" value="1"/>
</dbReference>
<keyword evidence="8 13" id="KW-0067">ATP-binding</keyword>
<dbReference type="Pfam" id="PF02843">
    <property type="entry name" value="GARS_C"/>
    <property type="match status" value="1"/>
</dbReference>
<dbReference type="Gene3D" id="3.90.600.10">
    <property type="entry name" value="Phosphoribosylglycinamide synthetase, C-terminal domain"/>
    <property type="match status" value="1"/>
</dbReference>
<keyword evidence="5 12" id="KW-0436">Ligase</keyword>
<organism evidence="15 16">
    <name type="scientific">Helicobacter didelphidarum</name>
    <dbReference type="NCBI Taxonomy" id="2040648"/>
    <lineage>
        <taxon>Bacteria</taxon>
        <taxon>Pseudomonadati</taxon>
        <taxon>Campylobacterota</taxon>
        <taxon>Epsilonproteobacteria</taxon>
        <taxon>Campylobacterales</taxon>
        <taxon>Helicobacteraceae</taxon>
        <taxon>Helicobacter</taxon>
    </lineage>
</organism>
<evidence type="ECO:0000256" key="11">
    <source>
        <dbReference type="ARBA" id="ARBA00042864"/>
    </source>
</evidence>
<evidence type="ECO:0000256" key="3">
    <source>
        <dbReference type="ARBA" id="ARBA00005174"/>
    </source>
</evidence>
<evidence type="ECO:0000256" key="12">
    <source>
        <dbReference type="HAMAP-Rule" id="MF_00138"/>
    </source>
</evidence>
<dbReference type="SMART" id="SM01210">
    <property type="entry name" value="GARS_C"/>
    <property type="match status" value="1"/>
</dbReference>
<dbReference type="Pfam" id="PF02844">
    <property type="entry name" value="GARS_N"/>
    <property type="match status" value="1"/>
</dbReference>
<dbReference type="Gene3D" id="3.30.1490.20">
    <property type="entry name" value="ATP-grasp fold, A domain"/>
    <property type="match status" value="1"/>
</dbReference>
<dbReference type="InterPro" id="IPR013815">
    <property type="entry name" value="ATP_grasp_subdomain_1"/>
</dbReference>
<comment type="caution">
    <text evidence="15">The sequence shown here is derived from an EMBL/GenBank/DDBJ whole genome shotgun (WGS) entry which is preliminary data.</text>
</comment>
<comment type="pathway">
    <text evidence="3 12">Purine metabolism; IMP biosynthesis via de novo pathway; N(1)-(5-phospho-D-ribosyl)glycinamide from 5-phospho-alpha-D-ribose 1-diphosphate: step 2/2.</text>
</comment>
<dbReference type="GO" id="GO:0046872">
    <property type="term" value="F:metal ion binding"/>
    <property type="evidence" value="ECO:0007669"/>
    <property type="project" value="InterPro"/>
</dbReference>
<dbReference type="GO" id="GO:0009113">
    <property type="term" value="P:purine nucleobase biosynthetic process"/>
    <property type="evidence" value="ECO:0007669"/>
    <property type="project" value="InterPro"/>
</dbReference>
<dbReference type="PROSITE" id="PS50975">
    <property type="entry name" value="ATP_GRASP"/>
    <property type="match status" value="1"/>
</dbReference>
<protein>
    <recommendedName>
        <fullName evidence="4 12">Phosphoribosylamine--glycine ligase</fullName>
        <ecNumber evidence="4 12">6.3.4.13</ecNumber>
    </recommendedName>
    <alternativeName>
        <fullName evidence="12">GARS</fullName>
    </alternativeName>
    <alternativeName>
        <fullName evidence="10 12">Glycinamide ribonucleotide synthetase</fullName>
    </alternativeName>
    <alternativeName>
        <fullName evidence="11 12">Phosphoribosylglycinamide synthetase</fullName>
    </alternativeName>
</protein>
<evidence type="ECO:0000313" key="15">
    <source>
        <dbReference type="EMBL" id="RDU66379.1"/>
    </source>
</evidence>
<dbReference type="GO" id="GO:0004637">
    <property type="term" value="F:phosphoribosylamine-glycine ligase activity"/>
    <property type="evidence" value="ECO:0007669"/>
    <property type="project" value="UniProtKB-UniRule"/>
</dbReference>
<dbReference type="InterPro" id="IPR020562">
    <property type="entry name" value="PRibGlycinamide_synth_N"/>
</dbReference>
<evidence type="ECO:0000256" key="9">
    <source>
        <dbReference type="ARBA" id="ARBA00038345"/>
    </source>
</evidence>
<evidence type="ECO:0000313" key="16">
    <source>
        <dbReference type="Proteomes" id="UP000256379"/>
    </source>
</evidence>
<comment type="cofactor">
    <cofactor evidence="2">
        <name>Mg(2+)</name>
        <dbReference type="ChEBI" id="CHEBI:18420"/>
    </cofactor>
</comment>
<evidence type="ECO:0000259" key="14">
    <source>
        <dbReference type="PROSITE" id="PS50975"/>
    </source>
</evidence>
<dbReference type="GO" id="GO:0006189">
    <property type="term" value="P:'de novo' IMP biosynthetic process"/>
    <property type="evidence" value="ECO:0007669"/>
    <property type="project" value="UniProtKB-UniRule"/>
</dbReference>
<dbReference type="OrthoDB" id="9807240at2"/>
<evidence type="ECO:0000256" key="6">
    <source>
        <dbReference type="ARBA" id="ARBA00022741"/>
    </source>
</evidence>
<proteinExistence type="inferred from homology"/>
<dbReference type="AlphaFoldDB" id="A0A3D8IMB5"/>
<dbReference type="Pfam" id="PF01071">
    <property type="entry name" value="GARS_A"/>
    <property type="match status" value="1"/>
</dbReference>
<accession>A0A3D8IMB5</accession>
<dbReference type="SUPFAM" id="SSF51246">
    <property type="entry name" value="Rudiment single hybrid motif"/>
    <property type="match status" value="1"/>
</dbReference>
<evidence type="ECO:0000256" key="7">
    <source>
        <dbReference type="ARBA" id="ARBA00022755"/>
    </source>
</evidence>
<evidence type="ECO:0000256" key="1">
    <source>
        <dbReference type="ARBA" id="ARBA00001936"/>
    </source>
</evidence>
<keyword evidence="16" id="KW-1185">Reference proteome</keyword>
<dbReference type="GO" id="GO:0005524">
    <property type="term" value="F:ATP binding"/>
    <property type="evidence" value="ECO:0007669"/>
    <property type="project" value="UniProtKB-UniRule"/>
</dbReference>
<sequence>MQHTRTLPQSVLIIGNGGREYAIALALQQDKEVGDIFFAPQNPAATLYLNAKSLTYKNHDELLQVIQENYIALVVIGPEAPLMDGISDFLRLHGIPVFGPSLANAQLEGSKAYMKEFISNIHVPTARYREIMLENIIEGFAFIESLPLPIVLKANGLCGGKGVLILDSKTEAKEKLQEMLEGKLFGDSGKKVIIEEFLDGYELSVFALSNGDDYVVLPACQDHKRLFDGDKGPNTGGMGAYTKLPKNLYNDDLEEKIKNKILTPTFQTLKNMGQPYQGVLFAGIMIVKNEPYLLEYNVRFGDPECEVLLPTLKTPLFKILSSFAKGEKIDTIEFYDIYCVCVVLSSSDYAQNFKSENYPAKITFQDSCKDVDSTLQNKDSEIGHFIFANTTLKDRILYANSGRAVVVLGKGKNIQEARDNAYKLATCIDFEGKHYRKDIGYQALKNI</sequence>
<dbReference type="InterPro" id="IPR020560">
    <property type="entry name" value="PRibGlycinamide_synth_C-dom"/>
</dbReference>
<dbReference type="Proteomes" id="UP000256379">
    <property type="component" value="Unassembled WGS sequence"/>
</dbReference>
<dbReference type="HAMAP" id="MF_00138">
    <property type="entry name" value="GARS"/>
    <property type="match status" value="1"/>
</dbReference>
<reference evidence="15 16" key="1">
    <citation type="submission" date="2018-04" db="EMBL/GenBank/DDBJ databases">
        <title>Novel Campyloabacter and Helicobacter Species and Strains.</title>
        <authorList>
            <person name="Mannion A.J."/>
            <person name="Shen Z."/>
            <person name="Fox J.G."/>
        </authorList>
    </citation>
    <scope>NUCLEOTIDE SEQUENCE [LARGE SCALE GENOMIC DNA]</scope>
    <source>
        <strain evidence="15 16">MIT 17-337</strain>
    </source>
</reference>
<dbReference type="RefSeq" id="WP_115542727.1">
    <property type="nucleotide sequence ID" value="NZ_NXLQ01000005.1"/>
</dbReference>
<dbReference type="EC" id="6.3.4.13" evidence="4 12"/>
<dbReference type="Gene3D" id="3.40.50.20">
    <property type="match status" value="1"/>
</dbReference>
<dbReference type="InterPro" id="IPR011054">
    <property type="entry name" value="Rudment_hybrid_motif"/>
</dbReference>
<feature type="domain" description="ATP-grasp" evidence="14">
    <location>
        <begin position="115"/>
        <end position="325"/>
    </location>
</feature>
<comment type="cofactor">
    <cofactor evidence="1">
        <name>Mn(2+)</name>
        <dbReference type="ChEBI" id="CHEBI:29035"/>
    </cofactor>
</comment>
<dbReference type="Gene3D" id="3.30.470.20">
    <property type="entry name" value="ATP-grasp fold, B domain"/>
    <property type="match status" value="1"/>
</dbReference>
<evidence type="ECO:0000256" key="5">
    <source>
        <dbReference type="ARBA" id="ARBA00022598"/>
    </source>
</evidence>
<dbReference type="InterPro" id="IPR011761">
    <property type="entry name" value="ATP-grasp"/>
</dbReference>
<evidence type="ECO:0000256" key="2">
    <source>
        <dbReference type="ARBA" id="ARBA00001946"/>
    </source>
</evidence>
<dbReference type="SUPFAM" id="SSF52440">
    <property type="entry name" value="PreATP-grasp domain"/>
    <property type="match status" value="1"/>
</dbReference>
<evidence type="ECO:0000256" key="8">
    <source>
        <dbReference type="ARBA" id="ARBA00022840"/>
    </source>
</evidence>
<comment type="similarity">
    <text evidence="9 12">Belongs to the GARS family.</text>
</comment>
<name>A0A3D8IMB5_9HELI</name>
<keyword evidence="7 12" id="KW-0658">Purine biosynthesis</keyword>
<dbReference type="InterPro" id="IPR020561">
    <property type="entry name" value="PRibGlycinamid_synth_ATP-grasp"/>
</dbReference>
<evidence type="ECO:0000256" key="13">
    <source>
        <dbReference type="PROSITE-ProRule" id="PRU00409"/>
    </source>
</evidence>